<reference evidence="1" key="1">
    <citation type="journal article" date="2014" name="Front. Microbiol.">
        <title>High frequency of phylogenetically diverse reductive dehalogenase-homologous genes in deep subseafloor sedimentary metagenomes.</title>
        <authorList>
            <person name="Kawai M."/>
            <person name="Futagami T."/>
            <person name="Toyoda A."/>
            <person name="Takaki Y."/>
            <person name="Nishi S."/>
            <person name="Hori S."/>
            <person name="Arai W."/>
            <person name="Tsubouchi T."/>
            <person name="Morono Y."/>
            <person name="Uchiyama I."/>
            <person name="Ito T."/>
            <person name="Fujiyama A."/>
            <person name="Inagaki F."/>
            <person name="Takami H."/>
        </authorList>
    </citation>
    <scope>NUCLEOTIDE SEQUENCE</scope>
    <source>
        <strain evidence="1">Expedition CK06-06</strain>
    </source>
</reference>
<evidence type="ECO:0000313" key="1">
    <source>
        <dbReference type="EMBL" id="GAI12823.1"/>
    </source>
</evidence>
<dbReference type="AlphaFoldDB" id="X1L1H8"/>
<gene>
    <name evidence="1" type="ORF">S06H3_13183</name>
</gene>
<protein>
    <recommendedName>
        <fullName evidence="2">DNA-directed DNA polymerase</fullName>
    </recommendedName>
</protein>
<dbReference type="GO" id="GO:0003887">
    <property type="term" value="F:DNA-directed DNA polymerase activity"/>
    <property type="evidence" value="ECO:0007669"/>
    <property type="project" value="InterPro"/>
</dbReference>
<dbReference type="Gene3D" id="3.40.50.300">
    <property type="entry name" value="P-loop containing nucleotide triphosphate hydrolases"/>
    <property type="match status" value="1"/>
</dbReference>
<dbReference type="PANTHER" id="PTHR11669:SF8">
    <property type="entry name" value="DNA POLYMERASE III SUBUNIT DELTA"/>
    <property type="match status" value="1"/>
</dbReference>
<dbReference type="PANTHER" id="PTHR11669">
    <property type="entry name" value="REPLICATION FACTOR C / DNA POLYMERASE III GAMMA-TAU SUBUNIT"/>
    <property type="match status" value="1"/>
</dbReference>
<dbReference type="EMBL" id="BARV01006432">
    <property type="protein sequence ID" value="GAI12823.1"/>
    <property type="molecule type" value="Genomic_DNA"/>
</dbReference>
<name>X1L1H8_9ZZZZ</name>
<proteinExistence type="predicted"/>
<sequence length="272" mass="31144">MWQVIGQDRLLSLLKQNLKERNIAHAYLLTGPRHIGKGTLAVNIAQAMNCDASEPPCGQCHSCFRIAQEKHADVIFTHLNSSAEISIDTIRELQHLANLPPYEGKYKVFIINDAEYLSIEAANCLLKILEEPPPKVIWLLLASEENRLPPTVISRCQRLEFKPLPMKQLKKILVDQYDIAPNKANLLARLSHGCLGWAISAVKDDNLLSQRTQNINKFVSLLTANLEQRFACAQEWAIQFNRQRRSVIEIIEDWIDWWRDLMLIRGSCEELI</sequence>
<dbReference type="NCBIfam" id="TIGR00678">
    <property type="entry name" value="holB"/>
    <property type="match status" value="1"/>
</dbReference>
<organism evidence="1">
    <name type="scientific">marine sediment metagenome</name>
    <dbReference type="NCBI Taxonomy" id="412755"/>
    <lineage>
        <taxon>unclassified sequences</taxon>
        <taxon>metagenomes</taxon>
        <taxon>ecological metagenomes</taxon>
    </lineage>
</organism>
<comment type="caution">
    <text evidence="1">The sequence shown here is derived from an EMBL/GenBank/DDBJ whole genome shotgun (WGS) entry which is preliminary data.</text>
</comment>
<dbReference type="GO" id="GO:0006261">
    <property type="term" value="P:DNA-templated DNA replication"/>
    <property type="evidence" value="ECO:0007669"/>
    <property type="project" value="TreeGrafter"/>
</dbReference>
<dbReference type="SUPFAM" id="SSF52540">
    <property type="entry name" value="P-loop containing nucleoside triphosphate hydrolases"/>
    <property type="match status" value="1"/>
</dbReference>
<evidence type="ECO:0008006" key="2">
    <source>
        <dbReference type="Google" id="ProtNLM"/>
    </source>
</evidence>
<accession>X1L1H8</accession>
<feature type="non-terminal residue" evidence="1">
    <location>
        <position position="272"/>
    </location>
</feature>
<dbReference type="Pfam" id="PF13177">
    <property type="entry name" value="DNA_pol3_delta2"/>
    <property type="match status" value="1"/>
</dbReference>
<dbReference type="InterPro" id="IPR004622">
    <property type="entry name" value="DNA_pol_HolB"/>
</dbReference>
<dbReference type="GO" id="GO:0008408">
    <property type="term" value="F:3'-5' exonuclease activity"/>
    <property type="evidence" value="ECO:0007669"/>
    <property type="project" value="InterPro"/>
</dbReference>
<dbReference type="InterPro" id="IPR050238">
    <property type="entry name" value="DNA_Rep/Repair_Clamp_Loader"/>
</dbReference>
<dbReference type="InterPro" id="IPR027417">
    <property type="entry name" value="P-loop_NTPase"/>
</dbReference>